<evidence type="ECO:0000313" key="5">
    <source>
        <dbReference type="EMBL" id="KGO85232.1"/>
    </source>
</evidence>
<dbReference type="Gene3D" id="2.60.120.10">
    <property type="entry name" value="Jelly Rolls"/>
    <property type="match status" value="1"/>
</dbReference>
<keyword evidence="2" id="KW-0238">DNA-binding</keyword>
<evidence type="ECO:0000313" key="6">
    <source>
        <dbReference type="Proteomes" id="UP000030152"/>
    </source>
</evidence>
<dbReference type="OrthoDB" id="1096411at2"/>
<accession>A0A0A2LXY5</accession>
<dbReference type="Proteomes" id="UP000030152">
    <property type="component" value="Unassembled WGS sequence"/>
</dbReference>
<dbReference type="Pfam" id="PF12833">
    <property type="entry name" value="HTH_18"/>
    <property type="match status" value="1"/>
</dbReference>
<evidence type="ECO:0000256" key="2">
    <source>
        <dbReference type="ARBA" id="ARBA00023125"/>
    </source>
</evidence>
<reference evidence="5 6" key="1">
    <citation type="submission" date="2013-09" db="EMBL/GenBank/DDBJ databases">
        <authorList>
            <person name="Zeng Z."/>
            <person name="Chen C."/>
        </authorList>
    </citation>
    <scope>NUCLEOTIDE SEQUENCE [LARGE SCALE GENOMIC DNA]</scope>
    <source>
        <strain evidence="5 6">WB 3.3-2</strain>
    </source>
</reference>
<dbReference type="GO" id="GO:0003700">
    <property type="term" value="F:DNA-binding transcription factor activity"/>
    <property type="evidence" value="ECO:0007669"/>
    <property type="project" value="InterPro"/>
</dbReference>
<dbReference type="Gene3D" id="1.10.10.60">
    <property type="entry name" value="Homeodomain-like"/>
    <property type="match status" value="1"/>
</dbReference>
<dbReference type="GO" id="GO:0043565">
    <property type="term" value="F:sequence-specific DNA binding"/>
    <property type="evidence" value="ECO:0007669"/>
    <property type="project" value="InterPro"/>
</dbReference>
<feature type="domain" description="HTH araC/xylS-type" evidence="4">
    <location>
        <begin position="191"/>
        <end position="289"/>
    </location>
</feature>
<dbReference type="RefSeq" id="WP_026300081.1">
    <property type="nucleotide sequence ID" value="NZ_JRLX01000025.1"/>
</dbReference>
<dbReference type="AlphaFoldDB" id="A0A0A2LXY5"/>
<dbReference type="InterPro" id="IPR014710">
    <property type="entry name" value="RmlC-like_jellyroll"/>
</dbReference>
<keyword evidence="6" id="KW-1185">Reference proteome</keyword>
<dbReference type="PANTHER" id="PTHR43280:SF2">
    <property type="entry name" value="HTH-TYPE TRANSCRIPTIONAL REGULATOR EXSA"/>
    <property type="match status" value="1"/>
</dbReference>
<protein>
    <submittedName>
        <fullName evidence="5">AraC family transcriptional regulator</fullName>
    </submittedName>
</protein>
<name>A0A0A2LXY5_9FLAO</name>
<evidence type="ECO:0000256" key="1">
    <source>
        <dbReference type="ARBA" id="ARBA00023015"/>
    </source>
</evidence>
<organism evidence="5 6">
    <name type="scientific">Flavobacterium rivuli WB 3.3-2 = DSM 21788</name>
    <dbReference type="NCBI Taxonomy" id="1121895"/>
    <lineage>
        <taxon>Bacteria</taxon>
        <taxon>Pseudomonadati</taxon>
        <taxon>Bacteroidota</taxon>
        <taxon>Flavobacteriia</taxon>
        <taxon>Flavobacteriales</taxon>
        <taxon>Flavobacteriaceae</taxon>
        <taxon>Flavobacterium</taxon>
    </lineage>
</organism>
<dbReference type="InterPro" id="IPR018060">
    <property type="entry name" value="HTH_AraC"/>
</dbReference>
<gene>
    <name evidence="5" type="ORF">Q765_17195</name>
</gene>
<evidence type="ECO:0000259" key="4">
    <source>
        <dbReference type="PROSITE" id="PS01124"/>
    </source>
</evidence>
<dbReference type="SUPFAM" id="SSF51182">
    <property type="entry name" value="RmlC-like cupins"/>
    <property type="match status" value="1"/>
</dbReference>
<proteinExistence type="predicted"/>
<keyword evidence="3" id="KW-0804">Transcription</keyword>
<dbReference type="PROSITE" id="PS01124">
    <property type="entry name" value="HTH_ARAC_FAMILY_2"/>
    <property type="match status" value="1"/>
</dbReference>
<sequence length="292" mass="33116">MPKKQKSIPVNSMAHDSSEGIVIEKLSFNDLPAHDKAILESDEAKESHRHDRHSFFLLESGTVDIEIDFQKYTIVSPSVIYLHPDQVHRTTAFNDVIVSSWAIDNENLNPEYLNLLEDITPAAPLKLSPETFSLITDATSLTVKLFGLKNNKLHHSLLKDSCNTLIALVIAQYLEQSKPADALSRFESVAKTFRQLLERNYTTIKRPADYAGKINITTAYLNECVKNTTGHPVSYHIHQRIILEAKRLLYHSDTSVKEIAVVLGYDDYPYFSRLFTKVTGMTAVTFRNKNHD</sequence>
<dbReference type="STRING" id="1121895.GCA_000378485_02882"/>
<dbReference type="InterPro" id="IPR003313">
    <property type="entry name" value="AraC-bd"/>
</dbReference>
<keyword evidence="1" id="KW-0805">Transcription regulation</keyword>
<dbReference type="SMART" id="SM00342">
    <property type="entry name" value="HTH_ARAC"/>
    <property type="match status" value="1"/>
</dbReference>
<dbReference type="Pfam" id="PF02311">
    <property type="entry name" value="AraC_binding"/>
    <property type="match status" value="1"/>
</dbReference>
<dbReference type="EMBL" id="JRLX01000025">
    <property type="protein sequence ID" value="KGO85232.1"/>
    <property type="molecule type" value="Genomic_DNA"/>
</dbReference>
<dbReference type="eggNOG" id="COG2207">
    <property type="taxonomic scope" value="Bacteria"/>
</dbReference>
<dbReference type="SUPFAM" id="SSF46689">
    <property type="entry name" value="Homeodomain-like"/>
    <property type="match status" value="1"/>
</dbReference>
<comment type="caution">
    <text evidence="5">The sequence shown here is derived from an EMBL/GenBank/DDBJ whole genome shotgun (WGS) entry which is preliminary data.</text>
</comment>
<dbReference type="PANTHER" id="PTHR43280">
    <property type="entry name" value="ARAC-FAMILY TRANSCRIPTIONAL REGULATOR"/>
    <property type="match status" value="1"/>
</dbReference>
<evidence type="ECO:0000256" key="3">
    <source>
        <dbReference type="ARBA" id="ARBA00023163"/>
    </source>
</evidence>
<dbReference type="InterPro" id="IPR011051">
    <property type="entry name" value="RmlC_Cupin_sf"/>
</dbReference>
<dbReference type="InterPro" id="IPR009057">
    <property type="entry name" value="Homeodomain-like_sf"/>
</dbReference>